<accession>M5CDD8</accession>
<proteinExistence type="predicted"/>
<evidence type="ECO:0000256" key="1">
    <source>
        <dbReference type="SAM" id="MobiDB-lite"/>
    </source>
</evidence>
<dbReference type="EMBL" id="CAOJ01016794">
    <property type="protein sequence ID" value="CCO37115.1"/>
    <property type="molecule type" value="Genomic_DNA"/>
</dbReference>
<evidence type="ECO:0000313" key="3">
    <source>
        <dbReference type="Proteomes" id="UP000012065"/>
    </source>
</evidence>
<protein>
    <submittedName>
        <fullName evidence="2">Uncharacterized protein</fullName>
    </submittedName>
</protein>
<organism evidence="2 3">
    <name type="scientific">Thanatephorus cucumeris (strain AG1-IB / isolate 7/3/14)</name>
    <name type="common">Lettuce bottom rot fungus</name>
    <name type="synonym">Rhizoctonia solani</name>
    <dbReference type="NCBI Taxonomy" id="1108050"/>
    <lineage>
        <taxon>Eukaryota</taxon>
        <taxon>Fungi</taxon>
        <taxon>Dikarya</taxon>
        <taxon>Basidiomycota</taxon>
        <taxon>Agaricomycotina</taxon>
        <taxon>Agaricomycetes</taxon>
        <taxon>Cantharellales</taxon>
        <taxon>Ceratobasidiaceae</taxon>
        <taxon>Rhizoctonia</taxon>
        <taxon>Rhizoctonia solani AG-1</taxon>
    </lineage>
</organism>
<feature type="region of interest" description="Disordered" evidence="1">
    <location>
        <begin position="88"/>
        <end position="121"/>
    </location>
</feature>
<name>M5CDD8_THACB</name>
<gene>
    <name evidence="2" type="ORF">BN14_11266</name>
</gene>
<dbReference type="AlphaFoldDB" id="M5CDD8"/>
<dbReference type="HOGENOM" id="CLU_118726_1_0_1"/>
<feature type="compositionally biased region" description="Polar residues" evidence="1">
    <location>
        <begin position="88"/>
        <end position="119"/>
    </location>
</feature>
<sequence>MPVYQFNTKLPFNHCMNVDFYVQNGPEVMKDYLSSTAKSKSCSTPVTDATSAQELHAAVLNFVLLYLANKPPIPASSPASSIMLSNSEESLATPAGETSTLPPFQSANNPTPLQGLCQSPPSPPADIWQPFSFEGWNQDKIQRDREAFNLDFRHGEEEMLFSFGDWL</sequence>
<comment type="caution">
    <text evidence="2">The sequence shown here is derived from an EMBL/GenBank/DDBJ whole genome shotgun (WGS) entry which is preliminary data.</text>
</comment>
<evidence type="ECO:0000313" key="2">
    <source>
        <dbReference type="EMBL" id="CCO37115.1"/>
    </source>
</evidence>
<dbReference type="Proteomes" id="UP000012065">
    <property type="component" value="Unassembled WGS sequence"/>
</dbReference>
<reference evidence="2 3" key="1">
    <citation type="journal article" date="2013" name="J. Biotechnol.">
        <title>Establishment and interpretation of the genome sequence of the phytopathogenic fungus Rhizoctonia solani AG1-IB isolate 7/3/14.</title>
        <authorList>
            <person name="Wibberg D.W."/>
            <person name="Jelonek L.J."/>
            <person name="Rupp O.R."/>
            <person name="Hennig M.H."/>
            <person name="Eikmeyer F.E."/>
            <person name="Goesmann A.G."/>
            <person name="Hartmann A.H."/>
            <person name="Borriss R.B."/>
            <person name="Grosch R.G."/>
            <person name="Puehler A.P."/>
            <person name="Schlueter A.S."/>
        </authorList>
    </citation>
    <scope>NUCLEOTIDE SEQUENCE [LARGE SCALE GENOMIC DNA]</scope>
    <source>
        <strain evidence="3">AG1-IB / isolate 7/3/14</strain>
    </source>
</reference>